<reference evidence="4" key="1">
    <citation type="journal article" date="2019" name="Int. J. Syst. Evol. Microbiol.">
        <title>The Global Catalogue of Microorganisms (GCM) 10K type strain sequencing project: providing services to taxonomists for standard genome sequencing and annotation.</title>
        <authorList>
            <consortium name="The Broad Institute Genomics Platform"/>
            <consortium name="The Broad Institute Genome Sequencing Center for Infectious Disease"/>
            <person name="Wu L."/>
            <person name="Ma J."/>
        </authorList>
    </citation>
    <scope>NUCLEOTIDE SEQUENCE [LARGE SCALE GENOMIC DNA]</scope>
    <source>
        <strain evidence="4">JCM 16540</strain>
    </source>
</reference>
<dbReference type="Gene3D" id="3.30.110.70">
    <property type="entry name" value="Hypothetical protein apc22750. Chain B"/>
    <property type="match status" value="1"/>
</dbReference>
<dbReference type="Pfam" id="PF01906">
    <property type="entry name" value="YbjQ_1"/>
    <property type="match status" value="1"/>
</dbReference>
<dbReference type="PANTHER" id="PTHR34068:SF2">
    <property type="entry name" value="UPF0145 PROTEIN SCO3412"/>
    <property type="match status" value="1"/>
</dbReference>
<gene>
    <name evidence="3" type="ORF">GCM10022197_23010</name>
</gene>
<dbReference type="PANTHER" id="PTHR34068">
    <property type="entry name" value="UPF0145 PROTEIN YBJQ"/>
    <property type="match status" value="1"/>
</dbReference>
<proteinExistence type="inferred from homology"/>
<dbReference type="InterPro" id="IPR035439">
    <property type="entry name" value="UPF0145_dom_sf"/>
</dbReference>
<feature type="compositionally biased region" description="Low complexity" evidence="2">
    <location>
        <begin position="7"/>
        <end position="65"/>
    </location>
</feature>
<dbReference type="EMBL" id="BAAAYR010000002">
    <property type="protein sequence ID" value="GAA3566489.1"/>
    <property type="molecule type" value="Genomic_DNA"/>
</dbReference>
<dbReference type="InterPro" id="IPR002765">
    <property type="entry name" value="UPF0145_YbjQ-like"/>
</dbReference>
<name>A0ABP6XG45_9ACTN</name>
<keyword evidence="4" id="KW-1185">Reference proteome</keyword>
<comment type="caution">
    <text evidence="3">The sequence shown here is derived from an EMBL/GenBank/DDBJ whole genome shotgun (WGS) entry which is preliminary data.</text>
</comment>
<sequence>MGGMSNPYGQQPPYGQPGRQPNPYGQPQQSPYGQQPQQAPYGQPQGYGQPPQQGYGQYGQQQQWAPPAPQRPTLRRFGMPVLTMDAVPGRETTEVLGPVVSVVARTRELRPDLRNAGVVEGYTAMLTDSRQDAIAKVVEMAREAGADAVVGLRFDCSEITQSLSEVVAYGTAVKLSPAPEGRQEPSA</sequence>
<feature type="region of interest" description="Disordered" evidence="2">
    <location>
        <begin position="1"/>
        <end position="74"/>
    </location>
</feature>
<evidence type="ECO:0000256" key="1">
    <source>
        <dbReference type="ARBA" id="ARBA00010751"/>
    </source>
</evidence>
<evidence type="ECO:0000256" key="2">
    <source>
        <dbReference type="SAM" id="MobiDB-lite"/>
    </source>
</evidence>
<evidence type="ECO:0000313" key="3">
    <source>
        <dbReference type="EMBL" id="GAA3566489.1"/>
    </source>
</evidence>
<dbReference type="SUPFAM" id="SSF117782">
    <property type="entry name" value="YbjQ-like"/>
    <property type="match status" value="1"/>
</dbReference>
<organism evidence="3 4">
    <name type="scientific">Microlunatus spumicola</name>
    <dbReference type="NCBI Taxonomy" id="81499"/>
    <lineage>
        <taxon>Bacteria</taxon>
        <taxon>Bacillati</taxon>
        <taxon>Actinomycetota</taxon>
        <taxon>Actinomycetes</taxon>
        <taxon>Propionibacteriales</taxon>
        <taxon>Propionibacteriaceae</taxon>
        <taxon>Microlunatus</taxon>
    </lineage>
</organism>
<evidence type="ECO:0000313" key="4">
    <source>
        <dbReference type="Proteomes" id="UP001500767"/>
    </source>
</evidence>
<accession>A0ABP6XG45</accession>
<comment type="similarity">
    <text evidence="1">Belongs to the UPF0145 family.</text>
</comment>
<dbReference type="Proteomes" id="UP001500767">
    <property type="component" value="Unassembled WGS sequence"/>
</dbReference>
<protein>
    <submittedName>
        <fullName evidence="3">Uncharacterized protein</fullName>
    </submittedName>
</protein>